<keyword evidence="2" id="KW-0233">DNA recombination</keyword>
<dbReference type="GO" id="GO:0003677">
    <property type="term" value="F:DNA binding"/>
    <property type="evidence" value="ECO:0007669"/>
    <property type="project" value="UniProtKB-KW"/>
</dbReference>
<dbReference type="GO" id="GO:0006310">
    <property type="term" value="P:DNA recombination"/>
    <property type="evidence" value="ECO:0007669"/>
    <property type="project" value="UniProtKB-KW"/>
</dbReference>
<dbReference type="GO" id="GO:0015074">
    <property type="term" value="P:DNA integration"/>
    <property type="evidence" value="ECO:0007669"/>
    <property type="project" value="InterPro"/>
</dbReference>
<evidence type="ECO:0000256" key="1">
    <source>
        <dbReference type="ARBA" id="ARBA00023125"/>
    </source>
</evidence>
<keyword evidence="1" id="KW-0238">DNA-binding</keyword>
<dbReference type="EMBL" id="VSSQ01013838">
    <property type="protein sequence ID" value="MPM52384.1"/>
    <property type="molecule type" value="Genomic_DNA"/>
</dbReference>
<dbReference type="SUPFAM" id="SSF56349">
    <property type="entry name" value="DNA breaking-rejoining enzymes"/>
    <property type="match status" value="1"/>
</dbReference>
<dbReference type="Gene3D" id="1.10.443.10">
    <property type="entry name" value="Intergrase catalytic core"/>
    <property type="match status" value="1"/>
</dbReference>
<dbReference type="PROSITE" id="PS51898">
    <property type="entry name" value="TYR_RECOMBINASE"/>
    <property type="match status" value="1"/>
</dbReference>
<dbReference type="PANTHER" id="PTHR30349:SF90">
    <property type="entry name" value="TYROSINE RECOMBINASE XERD"/>
    <property type="match status" value="1"/>
</dbReference>
<organism evidence="4">
    <name type="scientific">bioreactor metagenome</name>
    <dbReference type="NCBI Taxonomy" id="1076179"/>
    <lineage>
        <taxon>unclassified sequences</taxon>
        <taxon>metagenomes</taxon>
        <taxon>ecological metagenomes</taxon>
    </lineage>
</organism>
<dbReference type="InterPro" id="IPR011010">
    <property type="entry name" value="DNA_brk_join_enz"/>
</dbReference>
<dbReference type="AlphaFoldDB" id="A0A645AS13"/>
<protein>
    <submittedName>
        <fullName evidence="4">Tyrosine recombinase XerC</fullName>
    </submittedName>
</protein>
<name>A0A645AS13_9ZZZZ</name>
<proteinExistence type="predicted"/>
<accession>A0A645AS13</accession>
<reference evidence="4" key="1">
    <citation type="submission" date="2019-08" db="EMBL/GenBank/DDBJ databases">
        <authorList>
            <person name="Kucharzyk K."/>
            <person name="Murdoch R.W."/>
            <person name="Higgins S."/>
            <person name="Loffler F."/>
        </authorList>
    </citation>
    <scope>NUCLEOTIDE SEQUENCE</scope>
</reference>
<comment type="caution">
    <text evidence="4">The sequence shown here is derived from an EMBL/GenBank/DDBJ whole genome shotgun (WGS) entry which is preliminary data.</text>
</comment>
<dbReference type="InterPro" id="IPR050090">
    <property type="entry name" value="Tyrosine_recombinase_XerCD"/>
</dbReference>
<feature type="domain" description="Tyr recombinase" evidence="3">
    <location>
        <begin position="214"/>
        <end position="400"/>
    </location>
</feature>
<sequence>MELKLIEEGLLRLLAENHYSEATIRIYKQFWRKLGDFLLEQFGSTEFSMARGMLYLNEKCCFLEKYKNETLPQQRVQYLRMVHLLEDYQLHGVLTRRYYAAKNPIVLDGEYLSTHEGFKTYLQTTQCSKCTAAHYTRITLVLLDHLRQKRLEVGSIDLAACNGFLSTFSGYSYKAIEQTICGIRYFLRYLNETSILANSISDKIHMAKMSKQAKIPCVWKAADLKCLLQTVPRDNPIGKRDYAMILTACILGLRSIDLKHLTLDDFDWKRKLLTFRQHKTGKSITLPIPNPVGWAIIDYIRNGRPHVFETRILFVKHMPPFDPIGDENHLQGIISHYMNKAGIKKESKHGFHSLRHTAASLLLEAGTPLEIITEVLGHSSTDVTSVYLKIDIKNLEQCVLPLDFEKEGGDAITVQ</sequence>
<dbReference type="InterPro" id="IPR013762">
    <property type="entry name" value="Integrase-like_cat_sf"/>
</dbReference>
<evidence type="ECO:0000256" key="2">
    <source>
        <dbReference type="ARBA" id="ARBA00023172"/>
    </source>
</evidence>
<dbReference type="InterPro" id="IPR010998">
    <property type="entry name" value="Integrase_recombinase_N"/>
</dbReference>
<dbReference type="Pfam" id="PF00589">
    <property type="entry name" value="Phage_integrase"/>
    <property type="match status" value="1"/>
</dbReference>
<gene>
    <name evidence="4" type="primary">xerC_162</name>
    <name evidence="4" type="ORF">SDC9_99143</name>
</gene>
<evidence type="ECO:0000313" key="4">
    <source>
        <dbReference type="EMBL" id="MPM52384.1"/>
    </source>
</evidence>
<evidence type="ECO:0000259" key="3">
    <source>
        <dbReference type="PROSITE" id="PS51898"/>
    </source>
</evidence>
<dbReference type="CDD" id="cd01188">
    <property type="entry name" value="INT_RitA_C_like"/>
    <property type="match status" value="1"/>
</dbReference>
<dbReference type="PANTHER" id="PTHR30349">
    <property type="entry name" value="PHAGE INTEGRASE-RELATED"/>
    <property type="match status" value="1"/>
</dbReference>
<dbReference type="Gene3D" id="1.10.150.130">
    <property type="match status" value="1"/>
</dbReference>
<dbReference type="InterPro" id="IPR002104">
    <property type="entry name" value="Integrase_catalytic"/>
</dbReference>